<gene>
    <name evidence="1" type="ORF">FUT82_05950</name>
</gene>
<dbReference type="Proteomes" id="UP000323594">
    <property type="component" value="Chromosome"/>
</dbReference>
<dbReference type="EMBL" id="CP042817">
    <property type="protein sequence ID" value="QEJ97589.1"/>
    <property type="molecule type" value="Genomic_DNA"/>
</dbReference>
<organism evidence="1 2">
    <name type="scientific">Treponema phagedenis</name>
    <dbReference type="NCBI Taxonomy" id="162"/>
    <lineage>
        <taxon>Bacteria</taxon>
        <taxon>Pseudomonadati</taxon>
        <taxon>Spirochaetota</taxon>
        <taxon>Spirochaetia</taxon>
        <taxon>Spirochaetales</taxon>
        <taxon>Treponemataceae</taxon>
        <taxon>Treponema</taxon>
    </lineage>
</organism>
<proteinExistence type="predicted"/>
<name>A0AAE6M7M5_TREPH</name>
<protein>
    <submittedName>
        <fullName evidence="1">Uncharacterized protein</fullName>
    </submittedName>
</protein>
<dbReference type="AlphaFoldDB" id="A0AAE6M7M5"/>
<reference evidence="1 2" key="1">
    <citation type="submission" date="2019-08" db="EMBL/GenBank/DDBJ databases">
        <authorList>
            <person name="Kuhnert P."/>
        </authorList>
    </citation>
    <scope>NUCLEOTIDE SEQUENCE [LARGE SCALE GENOMIC DNA]</scope>
    <source>
        <strain evidence="1 2">B36.5</strain>
    </source>
</reference>
<sequence>MSKLTIGRTFETSTFGSPTSFKASVLQNSVDALTHRLELSKGEVLKIHCNFANEFCLLAETLRQNIVWN</sequence>
<evidence type="ECO:0000313" key="1">
    <source>
        <dbReference type="EMBL" id="QEJ97589.1"/>
    </source>
</evidence>
<evidence type="ECO:0000313" key="2">
    <source>
        <dbReference type="Proteomes" id="UP000323594"/>
    </source>
</evidence>
<accession>A0AAE6M7M5</accession>